<reference evidence="2" key="1">
    <citation type="submission" date="2017-05" db="EMBL/GenBank/DDBJ databases">
        <authorList>
            <person name="Sung H."/>
        </authorList>
    </citation>
    <scope>NUCLEOTIDE SEQUENCE [LARGE SCALE GENOMIC DNA]</scope>
    <source>
        <strain evidence="2">AR23208</strain>
    </source>
</reference>
<dbReference type="EMBL" id="CP021434">
    <property type="protein sequence ID" value="ARU60267.1"/>
    <property type="molecule type" value="Genomic_DNA"/>
</dbReference>
<protein>
    <submittedName>
        <fullName evidence="1">Uncharacterized protein</fullName>
    </submittedName>
</protein>
<dbReference type="RefSeq" id="WP_087455654.1">
    <property type="nucleotide sequence ID" value="NZ_CP021434.1"/>
</dbReference>
<sequence length="60" mass="6901">MKNVTKLFGYAGGTEGTVEPEPYANECELGTCYDRSGYERNYYEKAWSREDGWYYTGSCC</sequence>
<name>A0A1Y0III8_9BACL</name>
<keyword evidence="2" id="KW-1185">Reference proteome</keyword>
<dbReference type="AlphaFoldDB" id="A0A1Y0III8"/>
<proteinExistence type="predicted"/>
<accession>A0A1Y0III8</accession>
<gene>
    <name evidence="1" type="ORF">CBW65_03710</name>
</gene>
<evidence type="ECO:0000313" key="1">
    <source>
        <dbReference type="EMBL" id="ARU60267.1"/>
    </source>
</evidence>
<dbReference type="KEGG" id="tum:CBW65_03710"/>
<evidence type="ECO:0000313" key="2">
    <source>
        <dbReference type="Proteomes" id="UP000195437"/>
    </source>
</evidence>
<organism evidence="1 2">
    <name type="scientific">Tumebacillus avium</name>
    <dbReference type="NCBI Taxonomy" id="1903704"/>
    <lineage>
        <taxon>Bacteria</taxon>
        <taxon>Bacillati</taxon>
        <taxon>Bacillota</taxon>
        <taxon>Bacilli</taxon>
        <taxon>Bacillales</taxon>
        <taxon>Alicyclobacillaceae</taxon>
        <taxon>Tumebacillus</taxon>
    </lineage>
</organism>
<dbReference type="Proteomes" id="UP000195437">
    <property type="component" value="Chromosome"/>
</dbReference>